<evidence type="ECO:0000313" key="2">
    <source>
        <dbReference type="Proteomes" id="UP000502823"/>
    </source>
</evidence>
<feature type="non-terminal residue" evidence="1">
    <location>
        <position position="247"/>
    </location>
</feature>
<gene>
    <name evidence="1" type="ORF">Cfor_00573</name>
</gene>
<proteinExistence type="predicted"/>
<dbReference type="Proteomes" id="UP000502823">
    <property type="component" value="Unassembled WGS sequence"/>
</dbReference>
<evidence type="ECO:0000313" key="1">
    <source>
        <dbReference type="EMBL" id="GFG31169.1"/>
    </source>
</evidence>
<organism evidence="1 2">
    <name type="scientific">Coptotermes formosanus</name>
    <name type="common">Formosan subterranean termite</name>
    <dbReference type="NCBI Taxonomy" id="36987"/>
    <lineage>
        <taxon>Eukaryota</taxon>
        <taxon>Metazoa</taxon>
        <taxon>Ecdysozoa</taxon>
        <taxon>Arthropoda</taxon>
        <taxon>Hexapoda</taxon>
        <taxon>Insecta</taxon>
        <taxon>Pterygota</taxon>
        <taxon>Neoptera</taxon>
        <taxon>Polyneoptera</taxon>
        <taxon>Dictyoptera</taxon>
        <taxon>Blattodea</taxon>
        <taxon>Blattoidea</taxon>
        <taxon>Termitoidae</taxon>
        <taxon>Rhinotermitidae</taxon>
        <taxon>Coptotermes</taxon>
    </lineage>
</organism>
<protein>
    <submittedName>
        <fullName evidence="1">Uncharacterized protein</fullName>
    </submittedName>
</protein>
<dbReference type="PANTHER" id="PTHR47326">
    <property type="entry name" value="TRANSPOSABLE ELEMENT TC3 TRANSPOSASE-LIKE PROTEIN"/>
    <property type="match status" value="1"/>
</dbReference>
<keyword evidence="2" id="KW-1185">Reference proteome</keyword>
<comment type="caution">
    <text evidence="1">The sequence shown here is derived from an EMBL/GenBank/DDBJ whole genome shotgun (WGS) entry which is preliminary data.</text>
</comment>
<accession>A0A6L2PF63</accession>
<dbReference type="OrthoDB" id="9986793at2759"/>
<dbReference type="GO" id="GO:0003676">
    <property type="term" value="F:nucleic acid binding"/>
    <property type="evidence" value="ECO:0007669"/>
    <property type="project" value="InterPro"/>
</dbReference>
<dbReference type="EMBL" id="BLKM01000286">
    <property type="protein sequence ID" value="GFG31169.1"/>
    <property type="molecule type" value="Genomic_DNA"/>
</dbReference>
<dbReference type="PANTHER" id="PTHR47326:SF1">
    <property type="entry name" value="HTH PSQ-TYPE DOMAIN-CONTAINING PROTEIN"/>
    <property type="match status" value="1"/>
</dbReference>
<dbReference type="InParanoid" id="A0A6L2PF63"/>
<reference evidence="2" key="1">
    <citation type="submission" date="2020-01" db="EMBL/GenBank/DDBJ databases">
        <title>Draft genome sequence of the Termite Coptotermes fromosanus.</title>
        <authorList>
            <person name="Itakura S."/>
            <person name="Yosikawa Y."/>
            <person name="Umezawa K."/>
        </authorList>
    </citation>
    <scope>NUCLEOTIDE SEQUENCE [LARGE SCALE GENOMIC DNA]</scope>
</reference>
<dbReference type="AlphaFoldDB" id="A0A6L2PF63"/>
<sequence length="247" mass="28371">MLDHMKKGLNVRPHRPAFMNELSDADMDRRYESCRALLDTFSIAVYHSKVLFSDECAIYLSARDRNVVFWSKENPNFTQKLEYNPPHVMIWAGMTSDFLFGPYFFDGPMNAASYSAVLETWLIPQLRDRPSWMTCGCSTMGHPHTSLFLCAMFRTNIFQAAGLAVAHRHLRHHWHGHHVFLTFSPQKIRCGVLSMGEWLLVATTPTKICAELWKTPFAYVTEDMEAHPFVCPASRCKYGFTGHVTKT</sequence>
<dbReference type="Gene3D" id="3.30.420.10">
    <property type="entry name" value="Ribonuclease H-like superfamily/Ribonuclease H"/>
    <property type="match status" value="1"/>
</dbReference>
<dbReference type="InterPro" id="IPR036397">
    <property type="entry name" value="RNaseH_sf"/>
</dbReference>
<name>A0A6L2PF63_COPFO</name>